<accession>B4G315</accession>
<feature type="chain" id="PRO_5002805674" evidence="2">
    <location>
        <begin position="23"/>
        <end position="281"/>
    </location>
</feature>
<evidence type="ECO:0000256" key="2">
    <source>
        <dbReference type="SAM" id="SignalP"/>
    </source>
</evidence>
<dbReference type="PhylomeDB" id="B4G315"/>
<sequence>MCVKNSCLSIVLGLSIVLMGSAVPGLGQNETTLRQDCGSTQRMVDDCFKDLPPHLMEFLQNTKIIISKSDITTKCNIFNRGMRCFDAYSKRCLNDRKLDTFKINVEGARRFFYKFCGDTDFQRDYLRHKDCFAYIQLDWVSCTSEFEGILSDEVHDATRNTSDKFIEFCCAPLLPYEILHLQSARDTSATRIQRSLARETAKMLSDEKHFRELRRSREHLRKSLTAGPPLAGCTAEPAPGSVTRMRQKKSMYEYVRPTAKRTVNVDMQQGDIRCASGSPLR</sequence>
<dbReference type="HOGENOM" id="CLU_991336_0_0_1"/>
<keyword evidence="2" id="KW-0732">Signal</keyword>
<feature type="region of interest" description="Disordered" evidence="1">
    <location>
        <begin position="226"/>
        <end position="248"/>
    </location>
</feature>
<organism evidence="4">
    <name type="scientific">Drosophila persimilis</name>
    <name type="common">Fruit fly</name>
    <dbReference type="NCBI Taxonomy" id="7234"/>
    <lineage>
        <taxon>Eukaryota</taxon>
        <taxon>Metazoa</taxon>
        <taxon>Ecdysozoa</taxon>
        <taxon>Arthropoda</taxon>
        <taxon>Hexapoda</taxon>
        <taxon>Insecta</taxon>
        <taxon>Pterygota</taxon>
        <taxon>Neoptera</taxon>
        <taxon>Endopterygota</taxon>
        <taxon>Diptera</taxon>
        <taxon>Brachycera</taxon>
        <taxon>Muscomorpha</taxon>
        <taxon>Ephydroidea</taxon>
        <taxon>Drosophilidae</taxon>
        <taxon>Drosophila</taxon>
        <taxon>Sophophora</taxon>
    </lineage>
</organism>
<reference evidence="3 4" key="1">
    <citation type="journal article" date="2007" name="Nature">
        <title>Evolution of genes and genomes on the Drosophila phylogeny.</title>
        <authorList>
            <consortium name="Drosophila 12 Genomes Consortium"/>
            <person name="Clark A.G."/>
            <person name="Eisen M.B."/>
            <person name="Smith D.R."/>
            <person name="Bergman C.M."/>
            <person name="Oliver B."/>
            <person name="Markow T.A."/>
            <person name="Kaufman T.C."/>
            <person name="Kellis M."/>
            <person name="Gelbart W."/>
            <person name="Iyer V.N."/>
            <person name="Pollard D.A."/>
            <person name="Sackton T.B."/>
            <person name="Larracuente A.M."/>
            <person name="Singh N.D."/>
            <person name="Abad J.P."/>
            <person name="Abt D.N."/>
            <person name="Adryan B."/>
            <person name="Aguade M."/>
            <person name="Akashi H."/>
            <person name="Anderson W.W."/>
            <person name="Aquadro C.F."/>
            <person name="Ardell D.H."/>
            <person name="Arguello R."/>
            <person name="Artieri C.G."/>
            <person name="Barbash D.A."/>
            <person name="Barker D."/>
            <person name="Barsanti P."/>
            <person name="Batterham P."/>
            <person name="Batzoglou S."/>
            <person name="Begun D."/>
            <person name="Bhutkar A."/>
            <person name="Blanco E."/>
            <person name="Bosak S.A."/>
            <person name="Bradley R.K."/>
            <person name="Brand A.D."/>
            <person name="Brent M.R."/>
            <person name="Brooks A.N."/>
            <person name="Brown R.H."/>
            <person name="Butlin R.K."/>
            <person name="Caggese C."/>
            <person name="Calvi B.R."/>
            <person name="Bernardo de Carvalho A."/>
            <person name="Caspi A."/>
            <person name="Castrezana S."/>
            <person name="Celniker S.E."/>
            <person name="Chang J.L."/>
            <person name="Chapple C."/>
            <person name="Chatterji S."/>
            <person name="Chinwalla A."/>
            <person name="Civetta A."/>
            <person name="Clifton S.W."/>
            <person name="Comeron J.M."/>
            <person name="Costello J.C."/>
            <person name="Coyne J.A."/>
            <person name="Daub J."/>
            <person name="David R.G."/>
            <person name="Delcher A.L."/>
            <person name="Delehaunty K."/>
            <person name="Do C.B."/>
            <person name="Ebling H."/>
            <person name="Edwards K."/>
            <person name="Eickbush T."/>
            <person name="Evans J.D."/>
            <person name="Filipski A."/>
            <person name="Findeiss S."/>
            <person name="Freyhult E."/>
            <person name="Fulton L."/>
            <person name="Fulton R."/>
            <person name="Garcia A.C."/>
            <person name="Gardiner A."/>
            <person name="Garfield D.A."/>
            <person name="Garvin B.E."/>
            <person name="Gibson G."/>
            <person name="Gilbert D."/>
            <person name="Gnerre S."/>
            <person name="Godfrey J."/>
            <person name="Good R."/>
            <person name="Gotea V."/>
            <person name="Gravely B."/>
            <person name="Greenberg A.J."/>
            <person name="Griffiths-Jones S."/>
            <person name="Gross S."/>
            <person name="Guigo R."/>
            <person name="Gustafson E.A."/>
            <person name="Haerty W."/>
            <person name="Hahn M.W."/>
            <person name="Halligan D.L."/>
            <person name="Halpern A.L."/>
            <person name="Halter G.M."/>
            <person name="Han M.V."/>
            <person name="Heger A."/>
            <person name="Hillier L."/>
            <person name="Hinrichs A.S."/>
            <person name="Holmes I."/>
            <person name="Hoskins R.A."/>
            <person name="Hubisz M.J."/>
            <person name="Hultmark D."/>
            <person name="Huntley M.A."/>
            <person name="Jaffe D.B."/>
            <person name="Jagadeeshan S."/>
            <person name="Jeck W.R."/>
            <person name="Johnson J."/>
            <person name="Jones C.D."/>
            <person name="Jordan W.C."/>
            <person name="Karpen G.H."/>
            <person name="Kataoka E."/>
            <person name="Keightley P.D."/>
            <person name="Kheradpour P."/>
            <person name="Kirkness E.F."/>
            <person name="Koerich L.B."/>
            <person name="Kristiansen K."/>
            <person name="Kudrna D."/>
            <person name="Kulathinal R.J."/>
            <person name="Kumar S."/>
            <person name="Kwok R."/>
            <person name="Lander E."/>
            <person name="Langley C.H."/>
            <person name="Lapoint R."/>
            <person name="Lazzaro B.P."/>
            <person name="Lee S.J."/>
            <person name="Levesque L."/>
            <person name="Li R."/>
            <person name="Lin C.F."/>
            <person name="Lin M.F."/>
            <person name="Lindblad-Toh K."/>
            <person name="Llopart A."/>
            <person name="Long M."/>
            <person name="Low L."/>
            <person name="Lozovsky E."/>
            <person name="Lu J."/>
            <person name="Luo M."/>
            <person name="Machado C.A."/>
            <person name="Makalowski W."/>
            <person name="Marzo M."/>
            <person name="Matsuda M."/>
            <person name="Matzkin L."/>
            <person name="McAllister B."/>
            <person name="McBride C.S."/>
            <person name="McKernan B."/>
            <person name="McKernan K."/>
            <person name="Mendez-Lago M."/>
            <person name="Minx P."/>
            <person name="Mollenhauer M.U."/>
            <person name="Montooth K."/>
            <person name="Mount S.M."/>
            <person name="Mu X."/>
            <person name="Myers E."/>
            <person name="Negre B."/>
            <person name="Newfeld S."/>
            <person name="Nielsen R."/>
            <person name="Noor M.A."/>
            <person name="O'Grady P."/>
            <person name="Pachter L."/>
            <person name="Papaceit M."/>
            <person name="Parisi M.J."/>
            <person name="Parisi M."/>
            <person name="Parts L."/>
            <person name="Pedersen J.S."/>
            <person name="Pesole G."/>
            <person name="Phillippy A.M."/>
            <person name="Ponting C.P."/>
            <person name="Pop M."/>
            <person name="Porcelli D."/>
            <person name="Powell J.R."/>
            <person name="Prohaska S."/>
            <person name="Pruitt K."/>
            <person name="Puig M."/>
            <person name="Quesneville H."/>
            <person name="Ram K.R."/>
            <person name="Rand D."/>
            <person name="Rasmussen M.D."/>
            <person name="Reed L.K."/>
            <person name="Reenan R."/>
            <person name="Reily A."/>
            <person name="Remington K.A."/>
            <person name="Rieger T.T."/>
            <person name="Ritchie M.G."/>
            <person name="Robin C."/>
            <person name="Rogers Y.H."/>
            <person name="Rohde C."/>
            <person name="Rozas J."/>
            <person name="Rubenfield M.J."/>
            <person name="Ruiz A."/>
            <person name="Russo S."/>
            <person name="Salzberg S.L."/>
            <person name="Sanchez-Gracia A."/>
            <person name="Saranga D.J."/>
            <person name="Sato H."/>
            <person name="Schaeffer S.W."/>
            <person name="Schatz M.C."/>
            <person name="Schlenke T."/>
            <person name="Schwartz R."/>
            <person name="Segarra C."/>
            <person name="Singh R.S."/>
            <person name="Sirot L."/>
            <person name="Sirota M."/>
            <person name="Sisneros N.B."/>
            <person name="Smith C.D."/>
            <person name="Smith T.F."/>
            <person name="Spieth J."/>
            <person name="Stage D.E."/>
            <person name="Stark A."/>
            <person name="Stephan W."/>
            <person name="Strausberg R.L."/>
            <person name="Strempel S."/>
            <person name="Sturgill D."/>
            <person name="Sutton G."/>
            <person name="Sutton G.G."/>
            <person name="Tao W."/>
            <person name="Teichmann S."/>
            <person name="Tobari Y.N."/>
            <person name="Tomimura Y."/>
            <person name="Tsolas J.M."/>
            <person name="Valente V.L."/>
            <person name="Venter E."/>
            <person name="Venter J.C."/>
            <person name="Vicario S."/>
            <person name="Vieira F.G."/>
            <person name="Vilella A.J."/>
            <person name="Villasante A."/>
            <person name="Walenz B."/>
            <person name="Wang J."/>
            <person name="Wasserman M."/>
            <person name="Watts T."/>
            <person name="Wilson D."/>
            <person name="Wilson R.K."/>
            <person name="Wing R.A."/>
            <person name="Wolfner M.F."/>
            <person name="Wong A."/>
            <person name="Wong G.K."/>
            <person name="Wu C.I."/>
            <person name="Wu G."/>
            <person name="Yamamoto D."/>
            <person name="Yang H.P."/>
            <person name="Yang S.P."/>
            <person name="Yorke J.A."/>
            <person name="Yoshida K."/>
            <person name="Zdobnov E."/>
            <person name="Zhang P."/>
            <person name="Zhang Y."/>
            <person name="Zimin A.V."/>
            <person name="Baldwin J."/>
            <person name="Abdouelleil A."/>
            <person name="Abdulkadir J."/>
            <person name="Abebe A."/>
            <person name="Abera B."/>
            <person name="Abreu J."/>
            <person name="Acer S.C."/>
            <person name="Aftuck L."/>
            <person name="Alexander A."/>
            <person name="An P."/>
            <person name="Anderson E."/>
            <person name="Anderson S."/>
            <person name="Arachi H."/>
            <person name="Azer M."/>
            <person name="Bachantsang P."/>
            <person name="Barry A."/>
            <person name="Bayul T."/>
            <person name="Berlin A."/>
            <person name="Bessette D."/>
            <person name="Bloom T."/>
            <person name="Blye J."/>
            <person name="Boguslavskiy L."/>
            <person name="Bonnet C."/>
            <person name="Boukhgalter B."/>
            <person name="Bourzgui I."/>
            <person name="Brown A."/>
            <person name="Cahill P."/>
            <person name="Channer S."/>
            <person name="Cheshatsang Y."/>
            <person name="Chuda L."/>
            <person name="Citroen M."/>
            <person name="Collymore A."/>
            <person name="Cooke P."/>
            <person name="Costello M."/>
            <person name="D'Aco K."/>
            <person name="Daza R."/>
            <person name="De Haan G."/>
            <person name="DeGray S."/>
            <person name="DeMaso C."/>
            <person name="Dhargay N."/>
            <person name="Dooley K."/>
            <person name="Dooley E."/>
            <person name="Doricent M."/>
            <person name="Dorje P."/>
            <person name="Dorjee K."/>
            <person name="Dupes A."/>
            <person name="Elong R."/>
            <person name="Falk J."/>
            <person name="Farina A."/>
            <person name="Faro S."/>
            <person name="Ferguson D."/>
            <person name="Fisher S."/>
            <person name="Foley C.D."/>
            <person name="Franke A."/>
            <person name="Friedrich D."/>
            <person name="Gadbois L."/>
            <person name="Gearin G."/>
            <person name="Gearin C.R."/>
            <person name="Giannoukos G."/>
            <person name="Goode T."/>
            <person name="Graham J."/>
            <person name="Grandbois E."/>
            <person name="Grewal S."/>
            <person name="Gyaltsen K."/>
            <person name="Hafez N."/>
            <person name="Hagos B."/>
            <person name="Hall J."/>
            <person name="Henson C."/>
            <person name="Hollinger A."/>
            <person name="Honan T."/>
            <person name="Huard M.D."/>
            <person name="Hughes L."/>
            <person name="Hurhula B."/>
            <person name="Husby M.E."/>
            <person name="Kamat A."/>
            <person name="Kanga B."/>
            <person name="Kashin S."/>
            <person name="Khazanovich D."/>
            <person name="Kisner P."/>
            <person name="Lance K."/>
            <person name="Lara M."/>
            <person name="Lee W."/>
            <person name="Lennon N."/>
            <person name="Letendre F."/>
            <person name="LeVine R."/>
            <person name="Lipovsky A."/>
            <person name="Liu X."/>
            <person name="Liu J."/>
            <person name="Liu S."/>
            <person name="Lokyitsang T."/>
            <person name="Lokyitsang Y."/>
            <person name="Lubonja R."/>
            <person name="Lui A."/>
            <person name="MacDonald P."/>
            <person name="Magnisalis V."/>
            <person name="Maru K."/>
            <person name="Matthews C."/>
            <person name="McCusker W."/>
            <person name="McDonough S."/>
            <person name="Mehta T."/>
            <person name="Meldrim J."/>
            <person name="Meneus L."/>
            <person name="Mihai O."/>
            <person name="Mihalev A."/>
            <person name="Mihova T."/>
            <person name="Mittelman R."/>
            <person name="Mlenga V."/>
            <person name="Montmayeur A."/>
            <person name="Mulrain L."/>
            <person name="Navidi A."/>
            <person name="Naylor J."/>
            <person name="Negash T."/>
            <person name="Nguyen T."/>
            <person name="Nguyen N."/>
            <person name="Nicol R."/>
            <person name="Norbu C."/>
            <person name="Norbu N."/>
            <person name="Novod N."/>
            <person name="O'Neill B."/>
            <person name="Osman S."/>
            <person name="Markiewicz E."/>
            <person name="Oyono O.L."/>
            <person name="Patti C."/>
            <person name="Phunkhang P."/>
            <person name="Pierre F."/>
            <person name="Priest M."/>
            <person name="Raghuraman S."/>
            <person name="Rege F."/>
            <person name="Reyes R."/>
            <person name="Rise C."/>
            <person name="Rogov P."/>
            <person name="Ross K."/>
            <person name="Ryan E."/>
            <person name="Settipalli S."/>
            <person name="Shea T."/>
            <person name="Sherpa N."/>
            <person name="Shi L."/>
            <person name="Shih D."/>
            <person name="Sparrow T."/>
            <person name="Spaulding J."/>
            <person name="Stalker J."/>
            <person name="Stange-Thomann N."/>
            <person name="Stavropoulos S."/>
            <person name="Stone C."/>
            <person name="Strader C."/>
            <person name="Tesfaye S."/>
            <person name="Thomson T."/>
            <person name="Thoulutsang Y."/>
            <person name="Thoulutsang D."/>
            <person name="Topham K."/>
            <person name="Topping I."/>
            <person name="Tsamla T."/>
            <person name="Vassiliev H."/>
            <person name="Vo A."/>
            <person name="Wangchuk T."/>
            <person name="Wangdi T."/>
            <person name="Weiand M."/>
            <person name="Wilkinson J."/>
            <person name="Wilson A."/>
            <person name="Yadav S."/>
            <person name="Young G."/>
            <person name="Yu Q."/>
            <person name="Zembek L."/>
            <person name="Zhong D."/>
            <person name="Zimmer A."/>
            <person name="Zwirko Z."/>
            <person name="Jaffe D.B."/>
            <person name="Alvarez P."/>
            <person name="Brockman W."/>
            <person name="Butler J."/>
            <person name="Chin C."/>
            <person name="Gnerre S."/>
            <person name="Grabherr M."/>
            <person name="Kleber M."/>
            <person name="Mauceli E."/>
            <person name="MacCallum I."/>
        </authorList>
    </citation>
    <scope>NUCLEOTIDE SEQUENCE [LARGE SCALE GENOMIC DNA]</scope>
    <source>
        <strain evidence="4">MSH-3 / Tucson 14011-0111.49</strain>
    </source>
</reference>
<name>B4G315_DROPE</name>
<dbReference type="AlphaFoldDB" id="B4G315"/>
<dbReference type="Proteomes" id="UP000008744">
    <property type="component" value="Unassembled WGS sequence"/>
</dbReference>
<dbReference type="PANTHER" id="PTHR33964:SF2">
    <property type="entry name" value="IP09356P"/>
    <property type="match status" value="1"/>
</dbReference>
<dbReference type="PANTHER" id="PTHR33964">
    <property type="entry name" value="RE45066P-RELATED"/>
    <property type="match status" value="1"/>
</dbReference>
<feature type="signal peptide" evidence="2">
    <location>
        <begin position="1"/>
        <end position="22"/>
    </location>
</feature>
<dbReference type="EMBL" id="CH479179">
    <property type="protein sequence ID" value="EDW24210.1"/>
    <property type="molecule type" value="Genomic_DNA"/>
</dbReference>
<gene>
    <name evidence="3" type="primary">Dper\GL23512</name>
    <name evidence="3" type="ORF">Dper_GL23512</name>
</gene>
<proteinExistence type="predicted"/>
<dbReference type="eggNOG" id="ENOG502SAEC">
    <property type="taxonomic scope" value="Eukaryota"/>
</dbReference>
<keyword evidence="4" id="KW-1185">Reference proteome</keyword>
<evidence type="ECO:0000313" key="3">
    <source>
        <dbReference type="EMBL" id="EDW24210.1"/>
    </source>
</evidence>
<evidence type="ECO:0000256" key="1">
    <source>
        <dbReference type="SAM" id="MobiDB-lite"/>
    </source>
</evidence>
<dbReference type="OrthoDB" id="10051804at2759"/>
<evidence type="ECO:0000313" key="4">
    <source>
        <dbReference type="Proteomes" id="UP000008744"/>
    </source>
</evidence>
<dbReference type="OMA" id="CTSEFEG"/>
<protein>
    <submittedName>
        <fullName evidence="3">GL23512</fullName>
    </submittedName>
</protein>